<gene>
    <name evidence="4" type="ORF">RND81_02G082700</name>
</gene>
<protein>
    <recommendedName>
        <fullName evidence="6">Zinc finger PHD-type domain-containing protein</fullName>
    </recommendedName>
</protein>
<dbReference type="Gene3D" id="3.30.40.10">
    <property type="entry name" value="Zinc/RING finger domain, C3HC4 (zinc finger)"/>
    <property type="match status" value="1"/>
</dbReference>
<dbReference type="Pfam" id="PF05278">
    <property type="entry name" value="PEARLI-4"/>
    <property type="match status" value="1"/>
</dbReference>
<keyword evidence="3" id="KW-0862">Zinc</keyword>
<dbReference type="InterPro" id="IPR011011">
    <property type="entry name" value="Znf_FYVE_PHD"/>
</dbReference>
<dbReference type="SUPFAM" id="SSF57903">
    <property type="entry name" value="FYVE/PHD zinc finger"/>
    <property type="match status" value="1"/>
</dbReference>
<comment type="caution">
    <text evidence="4">The sequence shown here is derived from an EMBL/GenBank/DDBJ whole genome shotgun (WGS) entry which is preliminary data.</text>
</comment>
<dbReference type="Proteomes" id="UP001443914">
    <property type="component" value="Unassembled WGS sequence"/>
</dbReference>
<evidence type="ECO:0000313" key="5">
    <source>
        <dbReference type="Proteomes" id="UP001443914"/>
    </source>
</evidence>
<dbReference type="InterPro" id="IPR013083">
    <property type="entry name" value="Znf_RING/FYVE/PHD"/>
</dbReference>
<organism evidence="4 5">
    <name type="scientific">Saponaria officinalis</name>
    <name type="common">Common soapwort</name>
    <name type="synonym">Lychnis saponaria</name>
    <dbReference type="NCBI Taxonomy" id="3572"/>
    <lineage>
        <taxon>Eukaryota</taxon>
        <taxon>Viridiplantae</taxon>
        <taxon>Streptophyta</taxon>
        <taxon>Embryophyta</taxon>
        <taxon>Tracheophyta</taxon>
        <taxon>Spermatophyta</taxon>
        <taxon>Magnoliopsida</taxon>
        <taxon>eudicotyledons</taxon>
        <taxon>Gunneridae</taxon>
        <taxon>Pentapetalae</taxon>
        <taxon>Caryophyllales</taxon>
        <taxon>Caryophyllaceae</taxon>
        <taxon>Caryophylleae</taxon>
        <taxon>Saponaria</taxon>
    </lineage>
</organism>
<evidence type="ECO:0000313" key="4">
    <source>
        <dbReference type="EMBL" id="KAK9748818.1"/>
    </source>
</evidence>
<dbReference type="PANTHER" id="PTHR35358:SF10">
    <property type="entry name" value="PLANT PHOSPHOLIPASE-LIKE PROTEIN"/>
    <property type="match status" value="1"/>
</dbReference>
<keyword evidence="1" id="KW-0479">Metal-binding</keyword>
<accession>A0AAW1MRB8</accession>
<dbReference type="AlphaFoldDB" id="A0AAW1MRB8"/>
<proteinExistence type="predicted"/>
<dbReference type="GO" id="GO:0008270">
    <property type="term" value="F:zinc ion binding"/>
    <property type="evidence" value="ECO:0007669"/>
    <property type="project" value="UniProtKB-KW"/>
</dbReference>
<dbReference type="PANTHER" id="PTHR35358">
    <property type="entry name" value="OS06G0711100 PROTEIN"/>
    <property type="match status" value="1"/>
</dbReference>
<evidence type="ECO:0000256" key="2">
    <source>
        <dbReference type="ARBA" id="ARBA00022771"/>
    </source>
</evidence>
<keyword evidence="2" id="KW-0863">Zinc-finger</keyword>
<name>A0AAW1MRB8_SAPOF</name>
<dbReference type="EMBL" id="JBDFQZ010000002">
    <property type="protein sequence ID" value="KAK9748818.1"/>
    <property type="molecule type" value="Genomic_DNA"/>
</dbReference>
<sequence length="451" mass="50190">MFPKKTKVCCVCGDVGFSELLVYCAGCSDLSIHRYCVGIIPGSENDTDNYYWVCESCCPSMETNPYEIVLVADQPEPLQILLPTSFPEMSEEETNNQCHHIGGAPRNSFKSVADSDEELHSSRFVEIPEAISEGLILIVSSSGEITIHDYHESWNILGLANEISSDTLVKEPDTFVIGPDCARTGDGAQNDAENEQEYSIENTEELDIGTEEVDSDSKTMELDFGTDEENDVCSSEENMEDQAPQKIKATAIEVSQHTLRPRLSDDESQSSVSPEMRIPAAVLDMANELLESTLEKIDVLVGPYKISSDLAPILGDVLNKYGDIFHDCAIEPDTFVVTVCKTIQHLQSTPFETLQQKHVDFVRDAVMFPEAFGVDVKWLSKHGDYLQKIVHQTVQYRALKQKTNQTIRNVQLATEMADLNEDHLKPLEGGMKNGKSLWTRIYGKSLADGLF</sequence>
<evidence type="ECO:0008006" key="6">
    <source>
        <dbReference type="Google" id="ProtNLM"/>
    </source>
</evidence>
<keyword evidence="5" id="KW-1185">Reference proteome</keyword>
<evidence type="ECO:0000256" key="3">
    <source>
        <dbReference type="ARBA" id="ARBA00022833"/>
    </source>
</evidence>
<evidence type="ECO:0000256" key="1">
    <source>
        <dbReference type="ARBA" id="ARBA00022723"/>
    </source>
</evidence>
<dbReference type="InterPro" id="IPR007942">
    <property type="entry name" value="PLipase-like"/>
</dbReference>
<reference evidence="4" key="1">
    <citation type="submission" date="2024-03" db="EMBL/GenBank/DDBJ databases">
        <title>WGS assembly of Saponaria officinalis var. Norfolk2.</title>
        <authorList>
            <person name="Jenkins J."/>
            <person name="Shu S."/>
            <person name="Grimwood J."/>
            <person name="Barry K."/>
            <person name="Goodstein D."/>
            <person name="Schmutz J."/>
            <person name="Leebens-Mack J."/>
            <person name="Osbourn A."/>
        </authorList>
    </citation>
    <scope>NUCLEOTIDE SEQUENCE [LARGE SCALE GENOMIC DNA]</scope>
    <source>
        <strain evidence="4">JIC</strain>
    </source>
</reference>